<evidence type="ECO:0000313" key="2">
    <source>
        <dbReference type="EMBL" id="AUV81219.1"/>
    </source>
</evidence>
<organism evidence="2 3">
    <name type="scientific">Salinigranum rubrum</name>
    <dbReference type="NCBI Taxonomy" id="755307"/>
    <lineage>
        <taxon>Archaea</taxon>
        <taxon>Methanobacteriati</taxon>
        <taxon>Methanobacteriota</taxon>
        <taxon>Stenosarchaea group</taxon>
        <taxon>Halobacteria</taxon>
        <taxon>Halobacteriales</taxon>
        <taxon>Haloferacaceae</taxon>
        <taxon>Salinigranum</taxon>
    </lineage>
</organism>
<reference evidence="2 3" key="1">
    <citation type="submission" date="2018-01" db="EMBL/GenBank/DDBJ databases">
        <title>Complete genome sequence of Salinigranum rubrum GX10T, an extremely halophilic archaeon isolated from a marine solar saltern.</title>
        <authorList>
            <person name="Han S."/>
        </authorList>
    </citation>
    <scope>NUCLEOTIDE SEQUENCE [LARGE SCALE GENOMIC DNA]</scope>
    <source>
        <strain evidence="2 3">GX10</strain>
    </source>
</reference>
<dbReference type="OrthoDB" id="200377at2157"/>
<gene>
    <name evidence="2" type="ORF">C2R22_05715</name>
</gene>
<evidence type="ECO:0000259" key="1">
    <source>
        <dbReference type="Pfam" id="PF22751"/>
    </source>
</evidence>
<accession>A0A2I8VJI4</accession>
<keyword evidence="3" id="KW-1185">Reference proteome</keyword>
<dbReference type="EMBL" id="CP026309">
    <property type="protein sequence ID" value="AUV81219.1"/>
    <property type="molecule type" value="Genomic_DNA"/>
</dbReference>
<dbReference type="KEGG" id="srub:C2R22_05715"/>
<dbReference type="RefSeq" id="WP_103424907.1">
    <property type="nucleotide sequence ID" value="NZ_CP026309.1"/>
</dbReference>
<dbReference type="Pfam" id="PF22751">
    <property type="entry name" value="DUF488-N3a"/>
    <property type="match status" value="1"/>
</dbReference>
<dbReference type="InterPro" id="IPR054495">
    <property type="entry name" value="DUF488-N3a"/>
</dbReference>
<dbReference type="Proteomes" id="UP000236584">
    <property type="component" value="Chromosome"/>
</dbReference>
<proteinExistence type="predicted"/>
<dbReference type="AlphaFoldDB" id="A0A2I8VJI4"/>
<dbReference type="GeneID" id="35591567"/>
<name>A0A2I8VJI4_9EURY</name>
<sequence>MSVRTTYFAALSHGHVDPASDAHVFGVVRKSTDWIDEIVDRNVPAVAPPEELLKSFKKVERAAEENDERHPQRVAWESVGFAERYESHLDTPGVSQVFSALRETTQENTLWLVCFERDERWCHRRLLAERLRLDYGIPQRSHLDDACEPDEHDLVSPTNRPARVYCRCGLSAQTLDTYLRHLGGDLNVGR</sequence>
<protein>
    <recommendedName>
        <fullName evidence="1">DUF488 domain-containing protein</fullName>
    </recommendedName>
</protein>
<evidence type="ECO:0000313" key="3">
    <source>
        <dbReference type="Proteomes" id="UP000236584"/>
    </source>
</evidence>
<feature type="domain" description="DUF488" evidence="1">
    <location>
        <begin position="28"/>
        <end position="132"/>
    </location>
</feature>